<dbReference type="PANTHER" id="PTHR48444">
    <property type="entry name" value="DNA TOPOISOMERASE 6 SUBUNIT B"/>
    <property type="match status" value="1"/>
</dbReference>
<dbReference type="EC" id="5.6.2.2" evidence="6"/>
<dbReference type="InterPro" id="IPR036890">
    <property type="entry name" value="HATPase_C_sf"/>
</dbReference>
<dbReference type="STRING" id="304371.MCP_0041"/>
<dbReference type="InterPro" id="IPR003594">
    <property type="entry name" value="HATPase_dom"/>
</dbReference>
<accession>D1YUJ1</accession>
<dbReference type="Pfam" id="PF02518">
    <property type="entry name" value="HATPase_c"/>
    <property type="match status" value="1"/>
</dbReference>
<dbReference type="NCBIfam" id="NF003218">
    <property type="entry name" value="PRK04184.1"/>
    <property type="match status" value="1"/>
</dbReference>
<dbReference type="InterPro" id="IPR015320">
    <property type="entry name" value="TopoVI_B_transducer"/>
</dbReference>
<comment type="catalytic activity">
    <reaction evidence="6">
        <text>ATP-dependent breakage, passage and rejoining of double-stranded DNA.</text>
        <dbReference type="EC" id="5.6.2.2"/>
    </reaction>
</comment>
<reference evidence="9 10" key="1">
    <citation type="journal article" date="2007" name="Appl. Environ. Microbiol.">
        <title>Isolation of key methanogens for global methane emission from rice paddy fields: a novel isolate affiliated with the clone cluster rice cluster I.</title>
        <authorList>
            <person name="Sakai S."/>
            <person name="Imachi H."/>
            <person name="Sekiguchi Y."/>
            <person name="Ohashi A."/>
            <person name="Harada H."/>
            <person name="Kamagata Y."/>
        </authorList>
    </citation>
    <scope>NUCLEOTIDE SEQUENCE [LARGE SCALE GENOMIC DNA]</scope>
    <source>
        <strain evidence="10">DSM 17711 / JCM 13418 / NBRC 101707 / SANAE</strain>
    </source>
</reference>
<feature type="binding site" evidence="6">
    <location>
        <begin position="106"/>
        <end position="107"/>
    </location>
    <ligand>
        <name>ATP</name>
        <dbReference type="ChEBI" id="CHEBI:30616"/>
    </ligand>
</feature>
<dbReference type="Gene3D" id="1.10.8.50">
    <property type="match status" value="1"/>
</dbReference>
<name>D1YUJ1_METPS</name>
<protein>
    <recommendedName>
        <fullName evidence="6">Type 2 DNA topoisomerase 6 subunit B</fullName>
        <ecNumber evidence="6">5.6.2.2</ecNumber>
    </recommendedName>
    <alternativeName>
        <fullName evidence="6">Type II DNA topoisomerase VI subunit B</fullName>
        <shortName evidence="6">TopoVI-B</shortName>
    </alternativeName>
</protein>
<dbReference type="GO" id="GO:0003677">
    <property type="term" value="F:DNA binding"/>
    <property type="evidence" value="ECO:0007669"/>
    <property type="project" value="UniProtKB-UniRule"/>
</dbReference>
<keyword evidence="2 6" id="KW-0067">ATP-binding</keyword>
<dbReference type="Proteomes" id="UP000001882">
    <property type="component" value="Chromosome"/>
</dbReference>
<evidence type="ECO:0000256" key="6">
    <source>
        <dbReference type="HAMAP-Rule" id="MF_00322"/>
    </source>
</evidence>
<dbReference type="InterPro" id="IPR020568">
    <property type="entry name" value="Ribosomal_Su5_D2-typ_SF"/>
</dbReference>
<evidence type="ECO:0000259" key="7">
    <source>
        <dbReference type="Pfam" id="PF02518"/>
    </source>
</evidence>
<feature type="binding site" evidence="6">
    <location>
        <position position="438"/>
    </location>
    <ligand>
        <name>ATP</name>
        <dbReference type="ChEBI" id="CHEBI:30616"/>
    </ligand>
</feature>
<keyword evidence="1 6" id="KW-0547">Nucleotide-binding</keyword>
<dbReference type="InterPro" id="IPR014721">
    <property type="entry name" value="Ribsml_uS5_D2-typ_fold_subgr"/>
</dbReference>
<evidence type="ECO:0000313" key="9">
    <source>
        <dbReference type="EMBL" id="BAI60113.1"/>
    </source>
</evidence>
<dbReference type="OrthoDB" id="65493at2157"/>
<evidence type="ECO:0000313" key="10">
    <source>
        <dbReference type="Proteomes" id="UP000001882"/>
    </source>
</evidence>
<dbReference type="Gene3D" id="3.30.230.10">
    <property type="match status" value="1"/>
</dbReference>
<evidence type="ECO:0000256" key="5">
    <source>
        <dbReference type="ARBA" id="ARBA00023235"/>
    </source>
</evidence>
<dbReference type="NCBIfam" id="TIGR01052">
    <property type="entry name" value="top6b"/>
    <property type="match status" value="1"/>
</dbReference>
<dbReference type="GO" id="GO:0006260">
    <property type="term" value="P:DNA replication"/>
    <property type="evidence" value="ECO:0007669"/>
    <property type="project" value="UniProtKB-UniRule"/>
</dbReference>
<dbReference type="InterPro" id="IPR005734">
    <property type="entry name" value="TopoVI_B"/>
</dbReference>
<dbReference type="GO" id="GO:0006265">
    <property type="term" value="P:DNA topological change"/>
    <property type="evidence" value="ECO:0007669"/>
    <property type="project" value="UniProtKB-UniRule"/>
</dbReference>
<dbReference type="HAMAP" id="MF_00322">
    <property type="entry name" value="Top6B"/>
    <property type="match status" value="1"/>
</dbReference>
<dbReference type="GO" id="GO:0005524">
    <property type="term" value="F:ATP binding"/>
    <property type="evidence" value="ECO:0007669"/>
    <property type="project" value="UniProtKB-UniRule"/>
</dbReference>
<dbReference type="SUPFAM" id="SSF54211">
    <property type="entry name" value="Ribosomal protein S5 domain 2-like"/>
    <property type="match status" value="1"/>
</dbReference>
<dbReference type="SUPFAM" id="SSF55874">
    <property type="entry name" value="ATPase domain of HSP90 chaperone/DNA topoisomerase II/histidine kinase"/>
    <property type="match status" value="1"/>
</dbReference>
<dbReference type="PANTHER" id="PTHR48444:SF1">
    <property type="entry name" value="DNA TOPOISOMERASE 6 SUBUNIT B"/>
    <property type="match status" value="1"/>
</dbReference>
<sequence length="547" mass="61160">MADRKTARELAKDMKEISFSEFIATNPHLVGFESSLKMIPMSIHEILTNSLDACESAGILPEVWIDLKSIDEKGRLKRYRLTVRDNGPGIMPKNIPPVFGKLLYGSKFGVRKQSRGQQGIGVSAVVLISQIKTGEHAVVRSSTDGRNTHVYELTVDVNKNAAKIHNACKEKSDGWRGVEVSVVLEAMFSSRIMEYLELTAAINPHMALHYDGVDEKDRLDVERRTDVLPRQPVETKPHPLGADYDLLSKMAARTKHRRLYDFLKGEFDRMRPDIVRNIVRSCKDTVDVDRPPAELSRKELSGLVEAMRGVETLPPSPECLSPVGEDILIKGVVDRLRPKFIAAVTRKPSAMRGQPFLVEIIMAYGCEADFGGSPDPITGVSVHRFVNRVPLLFSESSDVILKAVREAGLGRYEVVPESRSHVFVHVAGVNIPYTSESKEAVKAVDEYYEEIRLAVQDCGRKISKHIRQVKRTEENLIKGKKKAVIHSLLLRELNRFAGKKLADLAYAESFGFDDSLAEVVSQYHLDVWRTAPRKMKREEAKGAAVAA</sequence>
<reference evidence="9 10" key="2">
    <citation type="journal article" date="2008" name="Int. J. Syst. Evol. Microbiol.">
        <title>Methanocella paludicola gen. nov., sp. nov., a methane-producing archaeon, the first isolate of the lineage 'Rice Cluster I', and proposal of the new archaeal order Methanocellales ord. nov.</title>
        <authorList>
            <person name="Sakai S."/>
            <person name="Imachi H."/>
            <person name="Hanada S."/>
            <person name="Ohashi A."/>
            <person name="Harada H."/>
            <person name="Kamagata Y."/>
        </authorList>
    </citation>
    <scope>NUCLEOTIDE SEQUENCE [LARGE SCALE GENOMIC DNA]</scope>
    <source>
        <strain evidence="10">DSM 17711 / JCM 13418 / NBRC 101707 / SANAE</strain>
    </source>
</reference>
<dbReference type="GO" id="GO:0003918">
    <property type="term" value="F:DNA topoisomerase type II (double strand cut, ATP-hydrolyzing) activity"/>
    <property type="evidence" value="ECO:0007669"/>
    <property type="project" value="UniProtKB-UniRule"/>
</dbReference>
<evidence type="ECO:0000256" key="1">
    <source>
        <dbReference type="ARBA" id="ARBA00022741"/>
    </source>
</evidence>
<organism evidence="9 10">
    <name type="scientific">Methanocella paludicola (strain DSM 17711 / JCM 13418 / NBRC 101707 / SANAE)</name>
    <dbReference type="NCBI Taxonomy" id="304371"/>
    <lineage>
        <taxon>Archaea</taxon>
        <taxon>Methanobacteriati</taxon>
        <taxon>Methanobacteriota</taxon>
        <taxon>Stenosarchaea group</taxon>
        <taxon>Methanomicrobia</taxon>
        <taxon>Methanocellales</taxon>
        <taxon>Methanocellaceae</taxon>
        <taxon>Methanocella</taxon>
    </lineage>
</organism>
<dbReference type="GeneID" id="8683205"/>
<reference evidence="10" key="3">
    <citation type="journal article" date="2011" name="PLoS ONE">
        <title>Genome sequence of a mesophilic hydrogenotrophic methanogen Methanocella paludicola, the first cultivated representative of the order Methanocellales.</title>
        <authorList>
            <person name="Sakai S."/>
            <person name="Takaki Y."/>
            <person name="Shimamura S."/>
            <person name="Sekine M."/>
            <person name="Tajima T."/>
            <person name="Kosugi H."/>
            <person name="Ichikawa N."/>
            <person name="Tasumi E."/>
            <person name="Hiraki A.T."/>
            <person name="Shimizu A."/>
            <person name="Kato Y."/>
            <person name="Nishiko R."/>
            <person name="Mori K."/>
            <person name="Fujita N."/>
            <person name="Imachi H."/>
            <person name="Takai K."/>
        </authorList>
    </citation>
    <scope>NUCLEOTIDE SEQUENCE [LARGE SCALE GENOMIC DNA]</scope>
    <source>
        <strain evidence="10">DSM 17711 / JCM 13418 / NBRC 101707 / SANAE</strain>
    </source>
</reference>
<dbReference type="EMBL" id="AP011532">
    <property type="protein sequence ID" value="BAI60113.1"/>
    <property type="molecule type" value="Genomic_DNA"/>
</dbReference>
<comment type="similarity">
    <text evidence="6">Belongs to the TOP6B family.</text>
</comment>
<dbReference type="eggNOG" id="arCOG01165">
    <property type="taxonomic scope" value="Archaea"/>
</dbReference>
<feature type="binding site" evidence="6">
    <location>
        <begin position="116"/>
        <end position="123"/>
    </location>
    <ligand>
        <name>ATP</name>
        <dbReference type="ChEBI" id="CHEBI:30616"/>
    </ligand>
</feature>
<gene>
    <name evidence="9" type="primary">top6B-1</name>
    <name evidence="6" type="synonym">top6B</name>
    <name evidence="9" type="ordered locus">MCP_0041</name>
</gene>
<keyword evidence="10" id="KW-1185">Reference proteome</keyword>
<keyword evidence="3 6" id="KW-0799">Topoisomerase</keyword>
<dbReference type="PATRIC" id="fig|304371.9.peg.44"/>
<dbReference type="InParanoid" id="D1YUJ1"/>
<evidence type="ECO:0000256" key="4">
    <source>
        <dbReference type="ARBA" id="ARBA00023125"/>
    </source>
</evidence>
<feature type="binding site" evidence="6">
    <location>
        <position position="49"/>
    </location>
    <ligand>
        <name>ATP</name>
        <dbReference type="ChEBI" id="CHEBI:30616"/>
    </ligand>
</feature>
<dbReference type="Pfam" id="PF09239">
    <property type="entry name" value="Topo-VIb_trans"/>
    <property type="match status" value="1"/>
</dbReference>
<dbReference type="Gene3D" id="3.30.565.10">
    <property type="entry name" value="Histidine kinase-like ATPase, C-terminal domain"/>
    <property type="match status" value="1"/>
</dbReference>
<keyword evidence="4 6" id="KW-0238">DNA-binding</keyword>
<proteinExistence type="inferred from homology"/>
<feature type="domain" description="Histidine kinase/HSP90-like ATPase" evidence="7">
    <location>
        <begin position="43"/>
        <end position="151"/>
    </location>
</feature>
<feature type="binding site" evidence="6">
    <location>
        <position position="85"/>
    </location>
    <ligand>
        <name>ATP</name>
        <dbReference type="ChEBI" id="CHEBI:30616"/>
    </ligand>
</feature>
<evidence type="ECO:0000256" key="3">
    <source>
        <dbReference type="ARBA" id="ARBA00023029"/>
    </source>
</evidence>
<dbReference type="KEGG" id="mpd:MCP_0041"/>
<dbReference type="AlphaFoldDB" id="D1YUJ1"/>
<dbReference type="RefSeq" id="WP_012898793.1">
    <property type="nucleotide sequence ID" value="NC_013665.1"/>
</dbReference>
<comment type="function">
    <text evidence="6">Relaxes both positive and negative superturns and exhibits a strong decatenase activity.</text>
</comment>
<feature type="domain" description="DNA topoisomerase VI subunit B transducer" evidence="8">
    <location>
        <begin position="315"/>
        <end position="475"/>
    </location>
</feature>
<keyword evidence="5 6" id="KW-0413">Isomerase</keyword>
<evidence type="ECO:0000259" key="8">
    <source>
        <dbReference type="Pfam" id="PF09239"/>
    </source>
</evidence>
<comment type="subunit">
    <text evidence="6">Homodimer. Heterotetramer of two Top6A and two Top6B chains.</text>
</comment>
<evidence type="ECO:0000256" key="2">
    <source>
        <dbReference type="ARBA" id="ARBA00022840"/>
    </source>
</evidence>